<evidence type="ECO:0000313" key="1">
    <source>
        <dbReference type="EMBL" id="BAV33063.1"/>
    </source>
</evidence>
<dbReference type="InParanoid" id="A0A1B4XE64"/>
<protein>
    <submittedName>
        <fullName evidence="1">Uncharacterized protein</fullName>
    </submittedName>
</protein>
<reference evidence="1 2" key="1">
    <citation type="submission" date="2015-05" db="EMBL/GenBank/DDBJ databases">
        <title>Complete genome sequence of a sulfur-oxidizing gammaproteobacterium strain HA5.</title>
        <authorList>
            <person name="Miura A."/>
            <person name="Kojima H."/>
            <person name="Fukui M."/>
        </authorList>
    </citation>
    <scope>NUCLEOTIDE SEQUENCE [LARGE SCALE GENOMIC DNA]</scope>
    <source>
        <strain evidence="1 2">HA5</strain>
    </source>
</reference>
<proteinExistence type="predicted"/>
<accession>A0A1B4XE64</accession>
<keyword evidence="2" id="KW-1185">Reference proteome</keyword>
<dbReference type="EMBL" id="AP014879">
    <property type="protein sequence ID" value="BAV33063.1"/>
    <property type="molecule type" value="Genomic_DNA"/>
</dbReference>
<organism evidence="1 2">
    <name type="scientific">Sulfuricaulis limicola</name>
    <dbReference type="NCBI Taxonomy" id="1620215"/>
    <lineage>
        <taxon>Bacteria</taxon>
        <taxon>Pseudomonadati</taxon>
        <taxon>Pseudomonadota</taxon>
        <taxon>Gammaproteobacteria</taxon>
        <taxon>Acidiferrobacterales</taxon>
        <taxon>Acidiferrobacteraceae</taxon>
        <taxon>Sulfuricaulis</taxon>
    </lineage>
</organism>
<evidence type="ECO:0000313" key="2">
    <source>
        <dbReference type="Proteomes" id="UP000243180"/>
    </source>
</evidence>
<sequence>MVGRKRSPTGRIAAGGVDVLVQPSNAIRISQQTRHILLVFNSVHKINQEEYRFPPFYYENSALGTRDPFIVEFLFSTGNHEAIFNAMAVVLEDDNGSKHHPVSVYALVPTPVHPRMSFYDRAISGRSSFLCGIPEPDADLAFHQGRPTVLKKYEHKPADPVPLGKGGLYCFAVKFGIPPLDPRSTFTITINGLSVDGQKVPVPGISFVPDAYIDVTP</sequence>
<name>A0A1B4XE64_9GAMM</name>
<dbReference type="AlphaFoldDB" id="A0A1B4XE64"/>
<dbReference type="Proteomes" id="UP000243180">
    <property type="component" value="Chromosome"/>
</dbReference>
<gene>
    <name evidence="1" type="ORF">SCL_0743</name>
</gene>
<dbReference type="RefSeq" id="WP_148664966.1">
    <property type="nucleotide sequence ID" value="NZ_AP014879.1"/>
</dbReference>
<dbReference type="KEGG" id="slim:SCL_0743"/>